<dbReference type="AlphaFoldDB" id="A0A1Y4M483"/>
<keyword evidence="9" id="KW-1185">Reference proteome</keyword>
<gene>
    <name evidence="8" type="ORF">B5F14_02560</name>
</gene>
<evidence type="ECO:0000256" key="2">
    <source>
        <dbReference type="ARBA" id="ARBA00022692"/>
    </source>
</evidence>
<dbReference type="InterPro" id="IPR023298">
    <property type="entry name" value="ATPase_P-typ_TM_dom_sf"/>
</dbReference>
<evidence type="ECO:0000256" key="1">
    <source>
        <dbReference type="ARBA" id="ARBA00004141"/>
    </source>
</evidence>
<dbReference type="SFLD" id="SFLDS00003">
    <property type="entry name" value="Haloacid_Dehalogenase"/>
    <property type="match status" value="1"/>
</dbReference>
<dbReference type="InterPro" id="IPR036412">
    <property type="entry name" value="HAD-like_sf"/>
</dbReference>
<dbReference type="PRINTS" id="PR00119">
    <property type="entry name" value="CATATPASE"/>
</dbReference>
<dbReference type="InterPro" id="IPR059000">
    <property type="entry name" value="ATPase_P-type_domA"/>
</dbReference>
<evidence type="ECO:0000256" key="4">
    <source>
        <dbReference type="ARBA" id="ARBA00022989"/>
    </source>
</evidence>
<evidence type="ECO:0000256" key="3">
    <source>
        <dbReference type="ARBA" id="ARBA00022967"/>
    </source>
</evidence>
<accession>A0A1Y4M483</accession>
<sequence length="771" mass="85778">MKVEVKSYTDKETGLTSNQALSHKKNTLEASVSKTYTKILKEHVFTFFNMINVVLAVLVIFTGSYRNMLFMLVVIFNMIIGLIQEIRSKHKLDKLALVHQQKIHVLRDGHISRISIDQIVEDDILIIKSGDQVPCDGVLREGSIECDESMLTGESDAIEKFENDSIFSGSIIVSGQAKMQVVTVGEDTYAHSILKHAKREKRYPSQLRDSIQSIIRFSTIVLLPAGVLLFLKQFLSDPTDLNDAILSTVAAVVGMIPEGLVLLTSIALSVGVMKLTQKNVLVQELYCIETLARVDTLCLDKTGTITQGEMKVIHIDTDHDLFMIKQTLANMFSSLQDDNTTAKAIREYVSNIEPTQITKDIIPFSSSRKACGAVFQDAKYILGAYSFIIQKQDPEIIKKLNEYGNKGYRTLILARSNSKDHQLYGDFEILAFILIQDALRKDASTILSYFKKQNVDLKIISGDDEKTVSALAKEAGVTGKSIDMTGIQDVRQVIEDHAIFGRVTPEQKKEMIIALKEKGHTVAMTGDGVNDVMALKEADCSIAMGSGSEAAKKIASMVLLNDQFKSLPSILHEGRCIINNIQRTASLFLVKTLFSFGLSLLTLVWLTEYPFQPIQLTLISTLATGLPSFILTLEPNATRVEGNFLVNVFSRALPGAICVVVSVILASILTPVLSTNSEQFSTICTLIAGFNALCVLTGACIPFTRLRHLLVICMIAFFAISIIFFHNFFYIVPLNITQIIFVLIVCVMIPFIQRFLNLWFKKQLRLHYKKG</sequence>
<feature type="transmembrane region" description="Helical" evidence="6">
    <location>
        <begin position="44"/>
        <end position="62"/>
    </location>
</feature>
<dbReference type="GO" id="GO:0005524">
    <property type="term" value="F:ATP binding"/>
    <property type="evidence" value="ECO:0007669"/>
    <property type="project" value="InterPro"/>
</dbReference>
<dbReference type="Gene3D" id="2.70.150.10">
    <property type="entry name" value="Calcium-transporting ATPase, cytoplasmic transduction domain A"/>
    <property type="match status" value="1"/>
</dbReference>
<dbReference type="GO" id="GO:0016887">
    <property type="term" value="F:ATP hydrolysis activity"/>
    <property type="evidence" value="ECO:0007669"/>
    <property type="project" value="InterPro"/>
</dbReference>
<proteinExistence type="predicted"/>
<keyword evidence="4 6" id="KW-1133">Transmembrane helix</keyword>
<feature type="transmembrane region" description="Helical" evidence="6">
    <location>
        <begin position="613"/>
        <end position="633"/>
    </location>
</feature>
<dbReference type="InterPro" id="IPR001757">
    <property type="entry name" value="P_typ_ATPase"/>
</dbReference>
<feature type="transmembrane region" description="Helical" evidence="6">
    <location>
        <begin position="214"/>
        <end position="232"/>
    </location>
</feature>
<feature type="domain" description="P-type ATPase A" evidence="7">
    <location>
        <begin position="100"/>
        <end position="197"/>
    </location>
</feature>
<dbReference type="InterPro" id="IPR018303">
    <property type="entry name" value="ATPase_P-typ_P_site"/>
</dbReference>
<dbReference type="InterPro" id="IPR023214">
    <property type="entry name" value="HAD_sf"/>
</dbReference>
<dbReference type="SFLD" id="SFLDF00027">
    <property type="entry name" value="p-type_atpase"/>
    <property type="match status" value="1"/>
</dbReference>
<keyword evidence="5 6" id="KW-0472">Membrane</keyword>
<comment type="subcellular location">
    <subcellularLocation>
        <location evidence="1">Membrane</location>
        <topology evidence="1">Multi-pass membrane protein</topology>
    </subcellularLocation>
</comment>
<keyword evidence="3" id="KW-1278">Translocase</keyword>
<dbReference type="SFLD" id="SFLDG00002">
    <property type="entry name" value="C1.7:_P-type_atpase_like"/>
    <property type="match status" value="1"/>
</dbReference>
<dbReference type="NCBIfam" id="TIGR01494">
    <property type="entry name" value="ATPase_P-type"/>
    <property type="match status" value="2"/>
</dbReference>
<name>A0A1Y4M483_9FIRM</name>
<protein>
    <recommendedName>
        <fullName evidence="7">P-type ATPase A domain-containing protein</fullName>
    </recommendedName>
</protein>
<evidence type="ECO:0000313" key="9">
    <source>
        <dbReference type="Proteomes" id="UP000195447"/>
    </source>
</evidence>
<dbReference type="SUPFAM" id="SSF81653">
    <property type="entry name" value="Calcium ATPase, transduction domain A"/>
    <property type="match status" value="1"/>
</dbReference>
<dbReference type="InterPro" id="IPR008250">
    <property type="entry name" value="ATPase_P-typ_transduc_dom_A_sf"/>
</dbReference>
<dbReference type="Pfam" id="PF00122">
    <property type="entry name" value="E1-E2_ATPase"/>
    <property type="match status" value="1"/>
</dbReference>
<feature type="transmembrane region" description="Helical" evidence="6">
    <location>
        <begin position="680"/>
        <end position="702"/>
    </location>
</feature>
<dbReference type="RefSeq" id="WP_087158266.1">
    <property type="nucleotide sequence ID" value="NZ_NFKM01000003.1"/>
</dbReference>
<dbReference type="SUPFAM" id="SSF56784">
    <property type="entry name" value="HAD-like"/>
    <property type="match status" value="1"/>
</dbReference>
<dbReference type="GO" id="GO:0016020">
    <property type="term" value="C:membrane"/>
    <property type="evidence" value="ECO:0007669"/>
    <property type="project" value="UniProtKB-SubCell"/>
</dbReference>
<dbReference type="PANTHER" id="PTHR42861">
    <property type="entry name" value="CALCIUM-TRANSPORTING ATPASE"/>
    <property type="match status" value="1"/>
</dbReference>
<evidence type="ECO:0000313" key="8">
    <source>
        <dbReference type="EMBL" id="OUP61492.1"/>
    </source>
</evidence>
<keyword evidence="2 6" id="KW-0812">Transmembrane</keyword>
<feature type="transmembrane region" description="Helical" evidence="6">
    <location>
        <begin position="588"/>
        <end position="607"/>
    </location>
</feature>
<dbReference type="Gene3D" id="3.40.50.1000">
    <property type="entry name" value="HAD superfamily/HAD-like"/>
    <property type="match status" value="1"/>
</dbReference>
<dbReference type="PROSITE" id="PS00154">
    <property type="entry name" value="ATPASE_E1_E2"/>
    <property type="match status" value="1"/>
</dbReference>
<feature type="transmembrane region" description="Helical" evidence="6">
    <location>
        <begin position="709"/>
        <end position="732"/>
    </location>
</feature>
<comment type="caution">
    <text evidence="8">The sequence shown here is derived from an EMBL/GenBank/DDBJ whole genome shotgun (WGS) entry which is preliminary data.</text>
</comment>
<dbReference type="InterPro" id="IPR044492">
    <property type="entry name" value="P_typ_ATPase_HD_dom"/>
</dbReference>
<dbReference type="Gene3D" id="3.40.1110.10">
    <property type="entry name" value="Calcium-transporting ATPase, cytoplasmic domain N"/>
    <property type="match status" value="1"/>
</dbReference>
<feature type="transmembrane region" description="Helical" evidence="6">
    <location>
        <begin position="244"/>
        <end position="268"/>
    </location>
</feature>
<reference evidence="9" key="1">
    <citation type="submission" date="2017-04" db="EMBL/GenBank/DDBJ databases">
        <title>Function of individual gut microbiota members based on whole genome sequencing of pure cultures obtained from chicken caecum.</title>
        <authorList>
            <person name="Medvecky M."/>
            <person name="Cejkova D."/>
            <person name="Polansky O."/>
            <person name="Karasova D."/>
            <person name="Kubasova T."/>
            <person name="Cizek A."/>
            <person name="Rychlik I."/>
        </authorList>
    </citation>
    <scope>NUCLEOTIDE SEQUENCE [LARGE SCALE GENOMIC DNA]</scope>
    <source>
        <strain evidence="9">An178</strain>
    </source>
</reference>
<dbReference type="Gene3D" id="1.20.1110.10">
    <property type="entry name" value="Calcium-transporting ATPase, transmembrane domain"/>
    <property type="match status" value="1"/>
</dbReference>
<dbReference type="EMBL" id="NFKM01000003">
    <property type="protein sequence ID" value="OUP61492.1"/>
    <property type="molecule type" value="Genomic_DNA"/>
</dbReference>
<feature type="transmembrane region" description="Helical" evidence="6">
    <location>
        <begin position="738"/>
        <end position="760"/>
    </location>
</feature>
<evidence type="ECO:0000256" key="6">
    <source>
        <dbReference type="SAM" id="Phobius"/>
    </source>
</evidence>
<dbReference type="SUPFAM" id="SSF81665">
    <property type="entry name" value="Calcium ATPase, transmembrane domain M"/>
    <property type="match status" value="1"/>
</dbReference>
<dbReference type="Proteomes" id="UP000195447">
    <property type="component" value="Unassembled WGS sequence"/>
</dbReference>
<evidence type="ECO:0000256" key="5">
    <source>
        <dbReference type="ARBA" id="ARBA00023136"/>
    </source>
</evidence>
<dbReference type="InterPro" id="IPR023299">
    <property type="entry name" value="ATPase_P-typ_cyto_dom_N"/>
</dbReference>
<feature type="transmembrane region" description="Helical" evidence="6">
    <location>
        <begin position="68"/>
        <end position="86"/>
    </location>
</feature>
<dbReference type="Pfam" id="PF00702">
    <property type="entry name" value="Hydrolase"/>
    <property type="match status" value="1"/>
</dbReference>
<dbReference type="PRINTS" id="PR00120">
    <property type="entry name" value="HATPASE"/>
</dbReference>
<organism evidence="8 9">
    <name type="scientific">Faecalitalea cylindroides</name>
    <dbReference type="NCBI Taxonomy" id="39483"/>
    <lineage>
        <taxon>Bacteria</taxon>
        <taxon>Bacillati</taxon>
        <taxon>Bacillota</taxon>
        <taxon>Erysipelotrichia</taxon>
        <taxon>Erysipelotrichales</taxon>
        <taxon>Erysipelotrichaceae</taxon>
        <taxon>Faecalitalea</taxon>
    </lineage>
</organism>
<feature type="transmembrane region" description="Helical" evidence="6">
    <location>
        <begin position="653"/>
        <end position="674"/>
    </location>
</feature>
<evidence type="ECO:0000259" key="7">
    <source>
        <dbReference type="Pfam" id="PF00122"/>
    </source>
</evidence>